<dbReference type="PANTHER" id="PTHR45695:SF20">
    <property type="entry name" value="PYROGLUTAMYLATED RFAMIDE PEPTIDE RECEPTOR"/>
    <property type="match status" value="1"/>
</dbReference>
<comment type="function">
    <text evidence="11">Receptor for the orexigenic neuropeptide QRFP. The activity of this receptor is mediated by G proteins that modulate adenylate cyclase activity and intracellular calcium levels.</text>
</comment>
<dbReference type="Pfam" id="PF00001">
    <property type="entry name" value="7tm_1"/>
    <property type="match status" value="1"/>
</dbReference>
<evidence type="ECO:0000256" key="9">
    <source>
        <dbReference type="ARBA" id="ARBA00023180"/>
    </source>
</evidence>
<accession>A0A670ITI7</accession>
<dbReference type="InterPro" id="IPR017452">
    <property type="entry name" value="GPCR_Rhodpsn_7TM"/>
</dbReference>
<dbReference type="GeneID" id="114604681"/>
<evidence type="ECO:0000256" key="8">
    <source>
        <dbReference type="ARBA" id="ARBA00023170"/>
    </source>
</evidence>
<keyword evidence="6 17" id="KW-0297">G-protein coupled receptor</keyword>
<evidence type="ECO:0000256" key="11">
    <source>
        <dbReference type="ARBA" id="ARBA00059793"/>
    </source>
</evidence>
<evidence type="ECO:0000256" key="17">
    <source>
        <dbReference type="RuleBase" id="RU000688"/>
    </source>
</evidence>
<feature type="region of interest" description="Disordered" evidence="18">
    <location>
        <begin position="371"/>
        <end position="391"/>
    </location>
</feature>
<evidence type="ECO:0000259" key="20">
    <source>
        <dbReference type="PROSITE" id="PS50262"/>
    </source>
</evidence>
<evidence type="ECO:0000256" key="2">
    <source>
        <dbReference type="ARBA" id="ARBA00010663"/>
    </source>
</evidence>
<evidence type="ECO:0000256" key="5">
    <source>
        <dbReference type="ARBA" id="ARBA00022989"/>
    </source>
</evidence>
<dbReference type="GO" id="GO:0005886">
    <property type="term" value="C:plasma membrane"/>
    <property type="evidence" value="ECO:0007669"/>
    <property type="project" value="UniProtKB-SubCell"/>
</dbReference>
<name>A0A670ITI7_PODMU</name>
<dbReference type="SUPFAM" id="SSF81321">
    <property type="entry name" value="Family A G protein-coupled receptor-like"/>
    <property type="match status" value="1"/>
</dbReference>
<evidence type="ECO:0000256" key="1">
    <source>
        <dbReference type="ARBA" id="ARBA00004651"/>
    </source>
</evidence>
<feature type="transmembrane region" description="Helical" evidence="19">
    <location>
        <begin position="271"/>
        <end position="292"/>
    </location>
</feature>
<proteinExistence type="inferred from homology"/>
<dbReference type="FunFam" id="1.20.1070.10:FF:000227">
    <property type="entry name" value="Pyroglutamylated RFamide peptide receptor a"/>
    <property type="match status" value="1"/>
</dbReference>
<dbReference type="PROSITE" id="PS00237">
    <property type="entry name" value="G_PROTEIN_RECEP_F1_1"/>
    <property type="match status" value="1"/>
</dbReference>
<gene>
    <name evidence="21" type="primary">QRFPR</name>
</gene>
<evidence type="ECO:0000256" key="7">
    <source>
        <dbReference type="ARBA" id="ARBA00023136"/>
    </source>
</evidence>
<dbReference type="GeneTree" id="ENSGT01150000286926"/>
<dbReference type="InterPro" id="IPR000276">
    <property type="entry name" value="GPCR_Rhodpsn"/>
</dbReference>
<reference evidence="21 22" key="1">
    <citation type="journal article" date="2019" name="Proc. Natl. Acad. Sci. U.S.A.">
        <title>Regulatory changes in pterin and carotenoid genes underlie balanced color polymorphisms in the wall lizard.</title>
        <authorList>
            <person name="Andrade P."/>
            <person name="Pinho C."/>
            <person name="Perez I de Lanuza G."/>
            <person name="Afonso S."/>
            <person name="Brejcha J."/>
            <person name="Rubin C.J."/>
            <person name="Wallerman O."/>
            <person name="Pereira P."/>
            <person name="Sabatino S.J."/>
            <person name="Bellati A."/>
            <person name="Pellitteri-Rosa D."/>
            <person name="Bosakova Z."/>
            <person name="Bunikis I."/>
            <person name="Carretero M.A."/>
            <person name="Feiner N."/>
            <person name="Marsik P."/>
            <person name="Pauperio F."/>
            <person name="Salvi D."/>
            <person name="Soler L."/>
            <person name="While G.M."/>
            <person name="Uller T."/>
            <person name="Font E."/>
            <person name="Andersson L."/>
            <person name="Carneiro M."/>
        </authorList>
    </citation>
    <scope>NUCLEOTIDE SEQUENCE</scope>
</reference>
<evidence type="ECO:0000256" key="3">
    <source>
        <dbReference type="ARBA" id="ARBA00022475"/>
    </source>
</evidence>
<feature type="transmembrane region" description="Helical" evidence="19">
    <location>
        <begin position="123"/>
        <end position="141"/>
    </location>
</feature>
<feature type="transmembrane region" description="Helical" evidence="19">
    <location>
        <begin position="162"/>
        <end position="181"/>
    </location>
</feature>
<protein>
    <recommendedName>
        <fullName evidence="12">Pyroglutamylated RF-amide peptide receptor</fullName>
    </recommendedName>
    <alternativeName>
        <fullName evidence="13">AQ27</fullName>
    </alternativeName>
    <alternativeName>
        <fullName evidence="15">G-protein coupled receptor 103</fullName>
    </alternativeName>
    <alternativeName>
        <fullName evidence="14">Orexigenic neuropeptide QRFP receptor</fullName>
    </alternativeName>
    <alternativeName>
        <fullName evidence="16">SP9155</fullName>
    </alternativeName>
</protein>
<dbReference type="PROSITE" id="PS50262">
    <property type="entry name" value="G_PROTEIN_RECEP_F1_2"/>
    <property type="match status" value="1"/>
</dbReference>
<dbReference type="CDD" id="cd15205">
    <property type="entry name" value="7tmA_QRFPR"/>
    <property type="match status" value="1"/>
</dbReference>
<evidence type="ECO:0000256" key="19">
    <source>
        <dbReference type="SAM" id="Phobius"/>
    </source>
</evidence>
<evidence type="ECO:0000256" key="12">
    <source>
        <dbReference type="ARBA" id="ARBA00070590"/>
    </source>
</evidence>
<dbReference type="PRINTS" id="PR01012">
    <property type="entry name" value="NRPEPTIDEYR"/>
</dbReference>
<feature type="domain" description="G-protein coupled receptors family 1 profile" evidence="20">
    <location>
        <begin position="62"/>
        <end position="332"/>
    </location>
</feature>
<comment type="similarity">
    <text evidence="2 17">Belongs to the G-protein coupled receptor 1 family.</text>
</comment>
<keyword evidence="8 17" id="KW-0675">Receptor</keyword>
<evidence type="ECO:0000256" key="15">
    <source>
        <dbReference type="ARBA" id="ARBA00082019"/>
    </source>
</evidence>
<reference evidence="21" key="2">
    <citation type="submission" date="2025-08" db="UniProtKB">
        <authorList>
            <consortium name="Ensembl"/>
        </authorList>
    </citation>
    <scope>IDENTIFICATION</scope>
</reference>
<feature type="transmembrane region" description="Helical" evidence="19">
    <location>
        <begin position="82"/>
        <end position="103"/>
    </location>
</feature>
<evidence type="ECO:0000256" key="10">
    <source>
        <dbReference type="ARBA" id="ARBA00023224"/>
    </source>
</evidence>
<keyword evidence="7 19" id="KW-0472">Membrane</keyword>
<keyword evidence="4 17" id="KW-0812">Transmembrane</keyword>
<keyword evidence="22" id="KW-1185">Reference proteome</keyword>
<dbReference type="AlphaFoldDB" id="A0A670ITI7"/>
<dbReference type="OMA" id="IHMMIEY"/>
<evidence type="ECO:0000256" key="14">
    <source>
        <dbReference type="ARBA" id="ARBA00079958"/>
    </source>
</evidence>
<feature type="transmembrane region" description="Helical" evidence="19">
    <location>
        <begin position="312"/>
        <end position="334"/>
    </location>
</feature>
<evidence type="ECO:0000256" key="6">
    <source>
        <dbReference type="ARBA" id="ARBA00023040"/>
    </source>
</evidence>
<keyword evidence="5 19" id="KW-1133">Transmembrane helix</keyword>
<dbReference type="Proteomes" id="UP000472272">
    <property type="component" value="Chromosome 9"/>
</dbReference>
<dbReference type="Gene3D" id="1.20.1070.10">
    <property type="entry name" value="Rhodopsin 7-helix transmembrane proteins"/>
    <property type="match status" value="1"/>
</dbReference>
<organism evidence="21 22">
    <name type="scientific">Podarcis muralis</name>
    <name type="common">Wall lizard</name>
    <name type="synonym">Lacerta muralis</name>
    <dbReference type="NCBI Taxonomy" id="64176"/>
    <lineage>
        <taxon>Eukaryota</taxon>
        <taxon>Metazoa</taxon>
        <taxon>Chordata</taxon>
        <taxon>Craniata</taxon>
        <taxon>Vertebrata</taxon>
        <taxon>Euteleostomi</taxon>
        <taxon>Lepidosauria</taxon>
        <taxon>Squamata</taxon>
        <taxon>Bifurcata</taxon>
        <taxon>Unidentata</taxon>
        <taxon>Episquamata</taxon>
        <taxon>Laterata</taxon>
        <taxon>Lacertibaenia</taxon>
        <taxon>Lacertidae</taxon>
        <taxon>Podarcis</taxon>
    </lineage>
</organism>
<evidence type="ECO:0000256" key="4">
    <source>
        <dbReference type="ARBA" id="ARBA00022692"/>
    </source>
</evidence>
<keyword evidence="3" id="KW-1003">Cell membrane</keyword>
<dbReference type="KEGG" id="pmua:114604681"/>
<dbReference type="GO" id="GO:0004983">
    <property type="term" value="F:neuropeptide Y receptor activity"/>
    <property type="evidence" value="ECO:0007669"/>
    <property type="project" value="InterPro"/>
</dbReference>
<keyword evidence="10 17" id="KW-0807">Transducer</keyword>
<evidence type="ECO:0000256" key="13">
    <source>
        <dbReference type="ARBA" id="ARBA00079726"/>
    </source>
</evidence>
<evidence type="ECO:0000256" key="16">
    <source>
        <dbReference type="ARBA" id="ARBA00082238"/>
    </source>
</evidence>
<dbReference type="PANTHER" id="PTHR45695">
    <property type="entry name" value="LEUCOKININ RECEPTOR-RELATED"/>
    <property type="match status" value="1"/>
</dbReference>
<dbReference type="Ensembl" id="ENSPMRT00000015486.1">
    <property type="protein sequence ID" value="ENSPMRP00000014497.1"/>
    <property type="gene ID" value="ENSPMRG00000009666.1"/>
</dbReference>
<evidence type="ECO:0000256" key="18">
    <source>
        <dbReference type="SAM" id="MobiDB-lite"/>
    </source>
</evidence>
<dbReference type="InterPro" id="IPR000611">
    <property type="entry name" value="NPY_rcpt"/>
</dbReference>
<feature type="transmembrane region" description="Helical" evidence="19">
    <location>
        <begin position="46"/>
        <end position="70"/>
    </location>
</feature>
<dbReference type="CTD" id="84109"/>
<feature type="transmembrane region" description="Helical" evidence="19">
    <location>
        <begin position="213"/>
        <end position="234"/>
    </location>
</feature>
<dbReference type="OrthoDB" id="9979846at2759"/>
<comment type="subcellular location">
    <subcellularLocation>
        <location evidence="1">Cell membrane</location>
        <topology evidence="1">Multi-pass membrane protein</topology>
    </subcellularLocation>
</comment>
<sequence>MRSLNITPEQFAQLLRDNNVTREQFIALYGLQPLVYIPELPRRAKLAFVLTCVLIFALALFGNGLVLYVVSRRKAMRTVTNIFICSLALSDLLIAFFCVPFTMLQNISSNWLGGAFACKMVPFVQSTAIVTEILTMTCIAVERHNGIVHPLKMKWQYTNRRAYTMLGIVWLLAAIVGSPMWHVQRLENKYDFLYDKVYVCCLEEWASPVHQKIYATFILAILFLLPMILMLLLYSKIGYELWIKKRVGDASVLQTMHGNEMSKIARKKKRAIIMMVTVVVLFTICWAPFHVMHMMIEYSNFEREYDDVTIKMIFGIVQIIGFSNSICNPIVYAFMNENFKKNFLAALCFCIIKENLSPSRRRGNLGITMKQQKDEGCRRQPNSLGESRREAFSEGNIEVKLCDQSFAKRNSRRHLALFTSELNGHASLGC</sequence>
<evidence type="ECO:0000313" key="21">
    <source>
        <dbReference type="Ensembl" id="ENSPMRP00000014497.1"/>
    </source>
</evidence>
<evidence type="ECO:0000313" key="22">
    <source>
        <dbReference type="Proteomes" id="UP000472272"/>
    </source>
</evidence>
<reference evidence="21" key="3">
    <citation type="submission" date="2025-09" db="UniProtKB">
        <authorList>
            <consortium name="Ensembl"/>
        </authorList>
    </citation>
    <scope>IDENTIFICATION</scope>
</reference>
<keyword evidence="9" id="KW-0325">Glycoprotein</keyword>
<dbReference type="RefSeq" id="XP_028600875.1">
    <property type="nucleotide sequence ID" value="XM_028745042.1"/>
</dbReference>
<dbReference type="PRINTS" id="PR00237">
    <property type="entry name" value="GPCRRHODOPSN"/>
</dbReference>